<sequence>MTVSRDELAAFADGELPAGRAAEVAAAIEADPALAREVEAHRALRKRLAGHFAPISQEPVPDRLADMLRPGAAAEPTGVVDFAAERERRQPRPPVPRWRWVVGPALAASLALVVLFPRGDGGSAPYAGDRLASVLDRTLVAEQAPGADTRILLSFRDGDGEFCRAFSGTGGSGIACRDERGWRIETQGEGSAGAQTEYRMAGADEASVLARAQEMASGPALDAGEEAAARAQGWR</sequence>
<evidence type="ECO:0008006" key="3">
    <source>
        <dbReference type="Google" id="ProtNLM"/>
    </source>
</evidence>
<dbReference type="InterPro" id="IPR041916">
    <property type="entry name" value="Anti_sigma_zinc_sf"/>
</dbReference>
<reference evidence="1 2" key="1">
    <citation type="submission" date="2019-12" db="EMBL/GenBank/DDBJ databases">
        <title>Genomic-based taxomic classification of the family Erythrobacteraceae.</title>
        <authorList>
            <person name="Xu L."/>
        </authorList>
    </citation>
    <scope>NUCLEOTIDE SEQUENCE [LARGE SCALE GENOMIC DNA]</scope>
    <source>
        <strain evidence="1 2">H32</strain>
    </source>
</reference>
<name>A0ABW9UTK7_9SPHN</name>
<comment type="caution">
    <text evidence="1">The sequence shown here is derived from an EMBL/GenBank/DDBJ whole genome shotgun (WGS) entry which is preliminary data.</text>
</comment>
<proteinExistence type="predicted"/>
<dbReference type="Gene3D" id="1.10.10.1320">
    <property type="entry name" value="Anti-sigma factor, zinc-finger domain"/>
    <property type="match status" value="1"/>
</dbReference>
<organism evidence="1 2">
    <name type="scientific">Pelagerythrobacter marinus</name>
    <dbReference type="NCBI Taxonomy" id="538382"/>
    <lineage>
        <taxon>Bacteria</taxon>
        <taxon>Pseudomonadati</taxon>
        <taxon>Pseudomonadota</taxon>
        <taxon>Alphaproteobacteria</taxon>
        <taxon>Sphingomonadales</taxon>
        <taxon>Erythrobacteraceae</taxon>
        <taxon>Pelagerythrobacter</taxon>
    </lineage>
</organism>
<gene>
    <name evidence="1" type="ORF">GRI72_01275</name>
</gene>
<dbReference type="EMBL" id="WTYO01000001">
    <property type="protein sequence ID" value="MXO67463.1"/>
    <property type="molecule type" value="Genomic_DNA"/>
</dbReference>
<accession>A0ABW9UTK7</accession>
<dbReference type="Proteomes" id="UP000444401">
    <property type="component" value="Unassembled WGS sequence"/>
</dbReference>
<keyword evidence="2" id="KW-1185">Reference proteome</keyword>
<evidence type="ECO:0000313" key="1">
    <source>
        <dbReference type="EMBL" id="MXO67463.1"/>
    </source>
</evidence>
<dbReference type="RefSeq" id="WP_160732118.1">
    <property type="nucleotide sequence ID" value="NZ_WTYO01000001.1"/>
</dbReference>
<evidence type="ECO:0000313" key="2">
    <source>
        <dbReference type="Proteomes" id="UP000444401"/>
    </source>
</evidence>
<protein>
    <recommendedName>
        <fullName evidence="3">Anti-sigma factor</fullName>
    </recommendedName>
</protein>